<sequence length="264" mass="30587">MLQKSAIQEPIYIRPLPFGHTQTIAFAYVKELIDDQGKPASTTFHRTVEIVSFGEIEGKSKYCLTCLHAYFTDIRQPDPSRRLQLLLSEVFDLLVVSTDKTGKIIQIHNFGYLQQVWNVHRIEILQDHDDEAYRMYISDMDTLMQNQESIISYLLLPSNYGLYFNGYKNFNLKEPIHHVRSVYEEDLSSISMEEKLHIQLITTDTQQHVTLQIKGSEVPQHLSCTGSCMYLDGQLDVCFKEIKTECFTINYSATWIGLKKSFIQ</sequence>
<accession>A0A6N4SNY9</accession>
<dbReference type="EMBL" id="CP000383">
    <property type="protein sequence ID" value="ABG57999.1"/>
    <property type="molecule type" value="Genomic_DNA"/>
</dbReference>
<evidence type="ECO:0000313" key="1">
    <source>
        <dbReference type="EMBL" id="ABG57999.1"/>
    </source>
</evidence>
<organism evidence="1 2">
    <name type="scientific">Cytophaga hutchinsonii (strain ATCC 33406 / DSM 1761 / CIP 103989 / NBRC 15051 / NCIMB 9469 / D465)</name>
    <dbReference type="NCBI Taxonomy" id="269798"/>
    <lineage>
        <taxon>Bacteria</taxon>
        <taxon>Pseudomonadati</taxon>
        <taxon>Bacteroidota</taxon>
        <taxon>Cytophagia</taxon>
        <taxon>Cytophagales</taxon>
        <taxon>Cytophagaceae</taxon>
        <taxon>Cytophaga</taxon>
    </lineage>
</organism>
<keyword evidence="2" id="KW-1185">Reference proteome</keyword>
<proteinExistence type="predicted"/>
<evidence type="ECO:0000313" key="2">
    <source>
        <dbReference type="Proteomes" id="UP000001822"/>
    </source>
</evidence>
<name>A0A6N4SNY9_CYTH3</name>
<dbReference type="Proteomes" id="UP000001822">
    <property type="component" value="Chromosome"/>
</dbReference>
<dbReference type="RefSeq" id="WP_011584115.1">
    <property type="nucleotide sequence ID" value="NC_008255.1"/>
</dbReference>
<dbReference type="KEGG" id="chu:CHU_0712"/>
<protein>
    <submittedName>
        <fullName evidence="1">Uncharacterized protein</fullName>
    </submittedName>
</protein>
<gene>
    <name evidence="1" type="ordered locus">CHU_0712</name>
</gene>
<reference evidence="1 2" key="1">
    <citation type="journal article" date="2007" name="Appl. Environ. Microbiol.">
        <title>Genome sequence of the cellulolytic gliding bacterium Cytophaga hutchinsonii.</title>
        <authorList>
            <person name="Xie G."/>
            <person name="Bruce D.C."/>
            <person name="Challacombe J.F."/>
            <person name="Chertkov O."/>
            <person name="Detter J.C."/>
            <person name="Gilna P."/>
            <person name="Han C.S."/>
            <person name="Lucas S."/>
            <person name="Misra M."/>
            <person name="Myers G.L."/>
            <person name="Richardson P."/>
            <person name="Tapia R."/>
            <person name="Thayer N."/>
            <person name="Thompson L.S."/>
            <person name="Brettin T.S."/>
            <person name="Henrissat B."/>
            <person name="Wilson D.B."/>
            <person name="McBride M.J."/>
        </authorList>
    </citation>
    <scope>NUCLEOTIDE SEQUENCE [LARGE SCALE GENOMIC DNA]</scope>
    <source>
        <strain evidence="2">ATCC 33406 / DSM 1761 / CIP 103989 / NBRC 15051 / NCIMB 9469 / D465</strain>
    </source>
</reference>
<dbReference type="AlphaFoldDB" id="A0A6N4SNY9"/>